<evidence type="ECO:0000313" key="1">
    <source>
        <dbReference type="EMBL" id="KAK8993473.1"/>
    </source>
</evidence>
<dbReference type="EMBL" id="JBBPBN010000049">
    <property type="protein sequence ID" value="KAK8993473.1"/>
    <property type="molecule type" value="Genomic_DNA"/>
</dbReference>
<reference evidence="1 2" key="1">
    <citation type="journal article" date="2024" name="G3 (Bethesda)">
        <title>Genome assembly of Hibiscus sabdariffa L. provides insights into metabolisms of medicinal natural products.</title>
        <authorList>
            <person name="Kim T."/>
        </authorList>
    </citation>
    <scope>NUCLEOTIDE SEQUENCE [LARGE SCALE GENOMIC DNA]</scope>
    <source>
        <strain evidence="1">TK-2024</strain>
        <tissue evidence="1">Old leaves</tissue>
    </source>
</reference>
<proteinExistence type="predicted"/>
<dbReference type="Proteomes" id="UP001396334">
    <property type="component" value="Unassembled WGS sequence"/>
</dbReference>
<name>A0ABR2PYE4_9ROSI</name>
<keyword evidence="2" id="KW-1185">Reference proteome</keyword>
<comment type="caution">
    <text evidence="1">The sequence shown here is derived from an EMBL/GenBank/DDBJ whole genome shotgun (WGS) entry which is preliminary data.</text>
</comment>
<evidence type="ECO:0000313" key="2">
    <source>
        <dbReference type="Proteomes" id="UP001396334"/>
    </source>
</evidence>
<protein>
    <submittedName>
        <fullName evidence="1">Uncharacterized protein</fullName>
    </submittedName>
</protein>
<accession>A0ABR2PYE4</accession>
<sequence length="164" mass="16924">MSLDPLHNWVCNRLWPVGLCFSIYLRQNDVILQSTLGTLGNSGFGTLGTFETSRTLGNSNLDTSGTWGDSSFGNSGVLSTLGILGFGSSGILGNSGFGIFGNSGFGSSTFGEDGIFGNSGLGSSGFPGTNSSKSHRAATGIVLQLINDKARSSAKEREEMASHG</sequence>
<gene>
    <name evidence="1" type="ORF">V6N11_033568</name>
</gene>
<organism evidence="1 2">
    <name type="scientific">Hibiscus sabdariffa</name>
    <name type="common">roselle</name>
    <dbReference type="NCBI Taxonomy" id="183260"/>
    <lineage>
        <taxon>Eukaryota</taxon>
        <taxon>Viridiplantae</taxon>
        <taxon>Streptophyta</taxon>
        <taxon>Embryophyta</taxon>
        <taxon>Tracheophyta</taxon>
        <taxon>Spermatophyta</taxon>
        <taxon>Magnoliopsida</taxon>
        <taxon>eudicotyledons</taxon>
        <taxon>Gunneridae</taxon>
        <taxon>Pentapetalae</taxon>
        <taxon>rosids</taxon>
        <taxon>malvids</taxon>
        <taxon>Malvales</taxon>
        <taxon>Malvaceae</taxon>
        <taxon>Malvoideae</taxon>
        <taxon>Hibiscus</taxon>
    </lineage>
</organism>